<feature type="coiled-coil region" evidence="10">
    <location>
        <begin position="3211"/>
        <end position="3241"/>
    </location>
</feature>
<protein>
    <submittedName>
        <fullName evidence="12">Dynein heavy chain</fullName>
    </submittedName>
</protein>
<feature type="domain" description="AAA+ ATPase" evidence="11">
    <location>
        <begin position="2128"/>
        <end position="2274"/>
    </location>
</feature>
<dbReference type="PANTHER" id="PTHR10676">
    <property type="entry name" value="DYNEIN HEAVY CHAIN FAMILY PROTEIN"/>
    <property type="match status" value="1"/>
</dbReference>
<dbReference type="Pfam" id="PF12774">
    <property type="entry name" value="AAA_6"/>
    <property type="match status" value="1"/>
</dbReference>
<evidence type="ECO:0000256" key="6">
    <source>
        <dbReference type="ARBA" id="ARBA00023017"/>
    </source>
</evidence>
<dbReference type="InterPro" id="IPR042222">
    <property type="entry name" value="Dynein_2_N"/>
</dbReference>
<dbReference type="Gene3D" id="1.20.920.30">
    <property type="match status" value="1"/>
</dbReference>
<dbReference type="Pfam" id="PF12780">
    <property type="entry name" value="AAA_8"/>
    <property type="match status" value="1"/>
</dbReference>
<keyword evidence="7 10" id="KW-0175">Coiled coil</keyword>
<dbReference type="GO" id="GO:0016887">
    <property type="term" value="F:ATP hydrolysis activity"/>
    <property type="evidence" value="ECO:0007669"/>
    <property type="project" value="InterPro"/>
</dbReference>
<dbReference type="Gene3D" id="6.10.140.1060">
    <property type="match status" value="1"/>
</dbReference>
<dbReference type="Pfam" id="PF22597">
    <property type="entry name" value="DYN_lid"/>
    <property type="match status" value="1"/>
</dbReference>
<dbReference type="InterPro" id="IPR042228">
    <property type="entry name" value="Dynein_linker_3"/>
</dbReference>
<evidence type="ECO:0000256" key="7">
    <source>
        <dbReference type="ARBA" id="ARBA00023054"/>
    </source>
</evidence>
<evidence type="ECO:0000256" key="8">
    <source>
        <dbReference type="ARBA" id="ARBA00023175"/>
    </source>
</evidence>
<accession>A0AAV5RHE5</accession>
<dbReference type="Pfam" id="PF07728">
    <property type="entry name" value="AAA_5"/>
    <property type="match status" value="1"/>
</dbReference>
<keyword evidence="6" id="KW-0243">Dynein</keyword>
<dbReference type="Gene3D" id="3.20.180.20">
    <property type="entry name" value="Dynein heavy chain, N-terminal domain 2"/>
    <property type="match status" value="1"/>
</dbReference>
<reference evidence="12 13" key="1">
    <citation type="journal article" date="2023" name="Elife">
        <title>Identification of key yeast species and microbe-microbe interactions impacting larval growth of Drosophila in the wild.</title>
        <authorList>
            <person name="Mure A."/>
            <person name="Sugiura Y."/>
            <person name="Maeda R."/>
            <person name="Honda K."/>
            <person name="Sakurai N."/>
            <person name="Takahashi Y."/>
            <person name="Watada M."/>
            <person name="Katoh T."/>
            <person name="Gotoh A."/>
            <person name="Gotoh Y."/>
            <person name="Taniguchi I."/>
            <person name="Nakamura K."/>
            <person name="Hayashi T."/>
            <person name="Katayama T."/>
            <person name="Uemura T."/>
            <person name="Hattori Y."/>
        </authorList>
    </citation>
    <scope>NUCLEOTIDE SEQUENCE [LARGE SCALE GENOMIC DNA]</scope>
    <source>
        <strain evidence="12 13">SB-73</strain>
    </source>
</reference>
<evidence type="ECO:0000256" key="9">
    <source>
        <dbReference type="ARBA" id="ARBA00023212"/>
    </source>
</evidence>
<evidence type="ECO:0000256" key="2">
    <source>
        <dbReference type="ARBA" id="ARBA00022490"/>
    </source>
</evidence>
<dbReference type="Pfam" id="PF08393">
    <property type="entry name" value="DHC_N2"/>
    <property type="match status" value="1"/>
</dbReference>
<dbReference type="InterPro" id="IPR003593">
    <property type="entry name" value="AAA+_ATPase"/>
</dbReference>
<evidence type="ECO:0000256" key="5">
    <source>
        <dbReference type="ARBA" id="ARBA00022840"/>
    </source>
</evidence>
<evidence type="ECO:0000256" key="10">
    <source>
        <dbReference type="SAM" id="Coils"/>
    </source>
</evidence>
<keyword evidence="4" id="KW-0547">Nucleotide-binding</keyword>
<feature type="coiled-coil region" evidence="10">
    <location>
        <begin position="2882"/>
        <end position="2944"/>
    </location>
</feature>
<keyword evidence="9" id="KW-0206">Cytoskeleton</keyword>
<dbReference type="GO" id="GO:0007018">
    <property type="term" value="P:microtubule-based movement"/>
    <property type="evidence" value="ECO:0007669"/>
    <property type="project" value="InterPro"/>
</dbReference>
<evidence type="ECO:0000313" key="13">
    <source>
        <dbReference type="Proteomes" id="UP001362899"/>
    </source>
</evidence>
<dbReference type="PANTHER" id="PTHR10676:SF314">
    <property type="entry name" value="CYTOPLASMIC DYNEIN 1 HEAVY CHAIN 1"/>
    <property type="match status" value="1"/>
</dbReference>
<feature type="domain" description="AAA+ ATPase" evidence="11">
    <location>
        <begin position="1645"/>
        <end position="1761"/>
    </location>
</feature>
<dbReference type="GO" id="GO:0030286">
    <property type="term" value="C:dynein complex"/>
    <property type="evidence" value="ECO:0007669"/>
    <property type="project" value="UniProtKB-KW"/>
</dbReference>
<dbReference type="InterPro" id="IPR026983">
    <property type="entry name" value="DHC"/>
</dbReference>
<name>A0AAV5RHE5_STABA</name>
<keyword evidence="13" id="KW-1185">Reference proteome</keyword>
<dbReference type="InterPro" id="IPR027417">
    <property type="entry name" value="P-loop_NTPase"/>
</dbReference>
<gene>
    <name evidence="12" type="ORF">DASB73_011160</name>
</gene>
<dbReference type="GO" id="GO:0005874">
    <property type="term" value="C:microtubule"/>
    <property type="evidence" value="ECO:0007669"/>
    <property type="project" value="UniProtKB-KW"/>
</dbReference>
<evidence type="ECO:0000256" key="4">
    <source>
        <dbReference type="ARBA" id="ARBA00022741"/>
    </source>
</evidence>
<keyword evidence="3" id="KW-0493">Microtubule</keyword>
<feature type="coiled-coil region" evidence="10">
    <location>
        <begin position="2677"/>
        <end position="2746"/>
    </location>
</feature>
<dbReference type="Gene3D" id="1.10.8.710">
    <property type="match status" value="1"/>
</dbReference>
<dbReference type="Gene3D" id="1.20.920.20">
    <property type="match status" value="1"/>
</dbReference>
<dbReference type="Proteomes" id="UP001362899">
    <property type="component" value="Unassembled WGS sequence"/>
</dbReference>
<dbReference type="InterPro" id="IPR054354">
    <property type="entry name" value="DYNC2H1-like_lid"/>
</dbReference>
<dbReference type="GO" id="GO:0051959">
    <property type="term" value="F:dynein light intermediate chain binding"/>
    <property type="evidence" value="ECO:0007669"/>
    <property type="project" value="InterPro"/>
</dbReference>
<dbReference type="GO" id="GO:0045505">
    <property type="term" value="F:dynein intermediate chain binding"/>
    <property type="evidence" value="ECO:0007669"/>
    <property type="project" value="InterPro"/>
</dbReference>
<comment type="caution">
    <text evidence="12">The sequence shown here is derived from an EMBL/GenBank/DDBJ whole genome shotgun (WGS) entry which is preliminary data.</text>
</comment>
<dbReference type="Gene3D" id="1.20.140.100">
    <property type="entry name" value="Dynein heavy chain, N-terminal domain 2"/>
    <property type="match status" value="1"/>
</dbReference>
<evidence type="ECO:0000313" key="12">
    <source>
        <dbReference type="EMBL" id="GMM50158.1"/>
    </source>
</evidence>
<dbReference type="InterPro" id="IPR024743">
    <property type="entry name" value="Dynein_HC_stalk"/>
</dbReference>
<feature type="domain" description="AAA+ ATPase" evidence="11">
    <location>
        <begin position="1866"/>
        <end position="2045"/>
    </location>
</feature>
<keyword evidence="8" id="KW-0505">Motor protein</keyword>
<evidence type="ECO:0000259" key="11">
    <source>
        <dbReference type="SMART" id="SM00382"/>
    </source>
</evidence>
<dbReference type="SMART" id="SM00382">
    <property type="entry name" value="AAA"/>
    <property type="match status" value="3"/>
</dbReference>
<dbReference type="EMBL" id="BTGC01000003">
    <property type="protein sequence ID" value="GMM50158.1"/>
    <property type="molecule type" value="Genomic_DNA"/>
</dbReference>
<dbReference type="Gene3D" id="3.40.50.300">
    <property type="entry name" value="P-loop containing nucleotide triphosphate hydrolases"/>
    <property type="match status" value="5"/>
</dbReference>
<dbReference type="Pfam" id="PF12777">
    <property type="entry name" value="MT"/>
    <property type="match status" value="1"/>
</dbReference>
<evidence type="ECO:0000256" key="1">
    <source>
        <dbReference type="ARBA" id="ARBA00004245"/>
    </source>
</evidence>
<keyword evidence="2" id="KW-0963">Cytoplasm</keyword>
<proteinExistence type="predicted"/>
<dbReference type="Pfam" id="PF12775">
    <property type="entry name" value="AAA_7"/>
    <property type="match status" value="1"/>
</dbReference>
<dbReference type="InterPro" id="IPR035706">
    <property type="entry name" value="AAA_9"/>
</dbReference>
<dbReference type="SUPFAM" id="SSF52540">
    <property type="entry name" value="P-loop containing nucleoside triphosphate hydrolases"/>
    <property type="match status" value="4"/>
</dbReference>
<dbReference type="InterPro" id="IPR024317">
    <property type="entry name" value="Dynein_heavy_chain_D4_dom"/>
</dbReference>
<sequence>MDDPLLKLSEASGITVNEDCEWPPDVEREVADFLESSNPKALFVVEQNDGLVIGPPPSGARDEDGMTDKRVVVVAKRQGALDSADWVKKVASMSVPLEEGAIFQYLHALVSQACIPLFDSAHQPAAANARNRFVETERALAALLTNSEIALPDLVGSNADKIESMLNENDINELQNLANTWKSQISELASSDRDPRSTTASDEIAFWFAFKAALTNVKEQLNSEIVRNVFNKLEEAKRFHATHDFAGETGLDAAIEKVDLVTQNLFKDLPLGLVLAANDFDQLDNALQAVFQHLQKKLKQSNYGAKKGVGLVEVIGKDFARTLSKLIDLDLELLIENYAGDKNVVTLAMSTNNLLEEVEEVCDTWETLVRDYIALTRDLMRKNQERFSVVKVQSSHLDYLARLRMLDDLTAQHAELLPLVAEDEDLQYQFNEILDSQPILKVPDAEWQKLRQKYSKAAYNAETTIATDLEQQLEAANGNVNQLIKVFEEHKQVLTRVRVRVALHPFQALLLDQARLDLKQAKELIPQVPCAKDDIVNRVVLVRQIKLRLEQLKSRLAVILGNEWRAHAEGAQIASDIDTLAQQLDLDTDVKQWSNSFANSSSYITNNENSTVLSTQENQLVVRGSLPQKPQEARSLQALGFPLAPQVHASMEKISRFYGMFQQLQTSLSTLESVCEALRTHSRVTYSTDVCQLGKSVIEYIFTGLTTMTWSSDDLNSYITDFCTACDALDQRVLHLSISDSAIDKIMISSADVTSKKEQVGQILENLIAPGYTEIVENELSAVIDQELSLVVSKHFPSDIEMHIDLTLNGINVVPGLDAALQAWLDELNDLIKDLKLPASNNFINCYSQSLDRIWIKYAAYDESVSSWVNLNWIYGTNMIEYKESLRSLDNEKTSVLIEKIDSLKTGIQGIEKTDETKIEVTCKTEVLDTCTKWIKFLQTELSESIGYDTTPLTEKSIAARSHLESQPFNNTSKLVESLANLQLANDILKEMTVLNPIVSKAQIALDCSDDLPFTKELRELELVCEKWTRTKKIMRSQLSKALEHDCATLFGDFKSFEVNWAHEKPLSEKTTPKDALRLLDSAATELKSFDEKVSVLENAFSCLPSSAPTSLTTISGKVSSLLEETLRLQKGYGLLSALFLKLKYVMDIPFFETSCSDIHDAIDELTEEEAPGLAAELKSFQHYKRDVDMLRSCLPVVDLLKSSASWSVQQMETLLNRSNSNSYGSVPNRASIMLKHLVSSHLDISDVKKAVEASEGEFQLREYLRNIITNWQSQTLEVNTVILNLDVYLELANDNLAALSAMRSSTYFANVSVLVRQTEGQLKFASVIFDLLIDTQQLYMQLRSLLLSEQIALVLPNECKSFNRIENQIQGIFSKAKDAIVLDFVGSSRLQDTLSSINEELNKLHKSLAGFLETQRNRCPRLYFVGDDDVLEIMALPLSVWAPKLLNLLFPGVQNLKLENETIFAVSKEGEELELDIDCSVWTSQAHQDAIMVINMIEDTLKSALSREIKKSCMFFKKQFTANKAEFELFLEQTPLQASVIGLRTYWTENPKSDAFDVLLDIVPHMGDSSLLWSRRKEAIAVELNYFKSARKICINYAYDTDLKITIGPHQFEYGYEYLGCPEMAVRTTVTENLFLSAAIALAQSSGLSIAGPAGTGKTETVKALGNLIGRRVIVFNCDDEFDSKFVVRAVHGAAKTKSWVCFDEFNRLPKPVLSGITPILADKVRETPVFVTMNPGYAGRSVLPSNMRAQFREFWLNKPDTLEIARVLLNSQGKNDQDAECVVELLAELSSKLDKQRHYDWGLRALKAVLKAMKALEIDSKEACKVILRPRLLPNDRNIFDSIIANETQKTTSDEMIDLLKLSAGLITLGPPRSGKSSLIARVAKELNAEVTVCDPSAMDKHSLIGRLDYSTREWEDGLISSIIRRVVANRRQEETKYFFIVFDGEVESHFAEALNSVLDETKQLTLPTGELIAVPQNIKFIFETTNLDSATLATISRCAVLCTERSWSTDDDSDLIAASNGIEHVFPTEVRDITIDLGSTPLSLVWKYAGDSNEEGRRKITEVLRKKYDLDNIEDLTAYKYDGQYKKFHSDAIQLPHDAVERADIVVPTVETCANEYVLAEALKQGIPLLLVGPPGSGKTMTLLNALRATQDLDLVALSLGVKSGPELIIQALELHCNYSYVDKKCILSPPGSTKLALFLDELNLPVPSDANTAPILQLLRGLIEHNGFFNKKGQFVHLERVQFVGACNPPPDRRPLPSRLLPLWFVISVNYPSKDSLIAIYNAYLSTFGARKCCEPMINAYLQLRSELPNEIWTPRELTRWTRGLFAAKADKDISDDLLAHIFVYEGARVLADKLSADNAEKVKSILRKEANSVSQTVFSDDIWSNLISRTPEFVSLKNLSLFIQSRLEVFADEAAYDSDKMLVAHSDFIIHVTRIIRILQQPQGHLLLKGPPAVGKNTAVRFSCWLLGIHYSSICGHSQYSEEDFAADLRQTVLDSLSGPIVLIMNDTLLKCNAFVERTNALLANGETPALFSTPEQQSSLEKLAKKLGCTSSGSDAISKWVRQRVVSNLHAIFVTEDENMILSPALLNRCTVNIVEPWTEVTREQIAKHWCQTIDVPLGFIKNLVDLPVTSGSRFIELCHQFVNQYTNSKKALEVKQRRLVSGSDCLKLTVLETQQLKQTLSLQQKQLEKETKRSSEVLTDMLARQSEAERKRVAAAELRNSVQRQTEQIEKRQEEADRKLSTALPFIKQAKEGVKNIRKSQLNELRALNNPPEVVKMALESVCLVLSLPTDKSWRQVLTQIRGDEFIPRIVNFDNEKLDKEIVRKVKTEYMTRPEFTYERVDRASKAAGPLLRWVVAQICYADALAAVAPLQTEVRKLDTQAKESRAQLNEVETMMLEFEESINTCKKEYSNAVAHCEMLKSEMNNNSIQLKRAQNLLLSLNGEQVRWQQSSLKFNELLGLIPNDSLLRSTQLVLCGALDSQQRRALMKSTSEMLQVSSNSTTVQYSNDDIVHNSFSPVLVIDPNGQEFEKLAKEGASITSFVVEQSQMLKQVDAALRFGQHLIVQHAERFDTLLMPLVEKEFTKKGARCVVQIKGQEIDVSPEFKLTLYTRDLLGIEANAPTLLSLTTVVNYTITSGAFQTLVSDALIKSTMPDLAKRRLTLKKIDEQTKTQIESLEQELLDSLSKRSDSNNKLTLLHDQKLIESLEKVKKEAEALAESRKSALDTLKELDEAYSKFKPQAVQAAGIYDKTKELMNIDSFYSLSSDWLCQIAKKCALEEIGTESRFVESFDMECGRRVASVMRTEDRLQSEFKKYEPLPLSQLVQETVPNVPILAGLSTVNTDDPGPNLASHGTILAADDGDKLDKQFMDCLVRAMESDTCVVVQNVEVASDEWLKQLNRKLSSSHPHPKFRLVLTGLLDDVKIIPDLVATTRPVCVERIQGIRNCSRNACKLVKASKSIEFAVCFVHSKLCEQFKSSLFGQADLGTAIYVANNWSSESVSEILSRAVYGPRSDPAVVETVVQEAFEMFKDLSVDECEDLIEELPDMV</sequence>
<dbReference type="Pfam" id="PF08385">
    <property type="entry name" value="DHC_N1"/>
    <property type="match status" value="1"/>
</dbReference>
<organism evidence="12 13">
    <name type="scientific">Starmerella bacillaris</name>
    <name type="common">Yeast</name>
    <name type="synonym">Candida zemplinina</name>
    <dbReference type="NCBI Taxonomy" id="1247836"/>
    <lineage>
        <taxon>Eukaryota</taxon>
        <taxon>Fungi</taxon>
        <taxon>Dikarya</taxon>
        <taxon>Ascomycota</taxon>
        <taxon>Saccharomycotina</taxon>
        <taxon>Dipodascomycetes</taxon>
        <taxon>Dipodascales</taxon>
        <taxon>Trichomonascaceae</taxon>
        <taxon>Starmerella</taxon>
    </lineage>
</organism>
<dbReference type="Pfam" id="PF12781">
    <property type="entry name" value="AAA_9"/>
    <property type="match status" value="1"/>
</dbReference>
<dbReference type="GO" id="GO:0008569">
    <property type="term" value="F:minus-end-directed microtubule motor activity"/>
    <property type="evidence" value="ECO:0007669"/>
    <property type="project" value="TreeGrafter"/>
</dbReference>
<keyword evidence="5" id="KW-0067">ATP-binding</keyword>
<dbReference type="InterPro" id="IPR013602">
    <property type="entry name" value="Dynein_heavy_linker"/>
</dbReference>
<dbReference type="CDD" id="cd00009">
    <property type="entry name" value="AAA"/>
    <property type="match status" value="1"/>
</dbReference>
<dbReference type="InterPro" id="IPR043157">
    <property type="entry name" value="Dynein_AAA1S"/>
</dbReference>
<dbReference type="InterPro" id="IPR013594">
    <property type="entry name" value="Dynein_heavy_tail"/>
</dbReference>
<evidence type="ECO:0000256" key="3">
    <source>
        <dbReference type="ARBA" id="ARBA00022701"/>
    </source>
</evidence>
<dbReference type="InterPro" id="IPR035699">
    <property type="entry name" value="AAA_6"/>
</dbReference>
<dbReference type="InterPro" id="IPR011704">
    <property type="entry name" value="ATPase_dyneun-rel_AAA"/>
</dbReference>
<dbReference type="GO" id="GO:0005524">
    <property type="term" value="F:ATP binding"/>
    <property type="evidence" value="ECO:0007669"/>
    <property type="project" value="UniProtKB-KW"/>
</dbReference>
<comment type="subcellular location">
    <subcellularLocation>
        <location evidence="1">Cytoplasm</location>
        <location evidence="1">Cytoskeleton</location>
    </subcellularLocation>
</comment>